<proteinExistence type="predicted"/>
<dbReference type="RefSeq" id="WP_380021410.1">
    <property type="nucleotide sequence ID" value="NZ_JBHSHD010000009.1"/>
</dbReference>
<dbReference type="InterPro" id="IPR013783">
    <property type="entry name" value="Ig-like_fold"/>
</dbReference>
<organism evidence="1 2">
    <name type="scientific">Dokdonella ginsengisoli</name>
    <dbReference type="NCBI Taxonomy" id="363846"/>
    <lineage>
        <taxon>Bacteria</taxon>
        <taxon>Pseudomonadati</taxon>
        <taxon>Pseudomonadota</taxon>
        <taxon>Gammaproteobacteria</taxon>
        <taxon>Lysobacterales</taxon>
        <taxon>Rhodanobacteraceae</taxon>
        <taxon>Dokdonella</taxon>
    </lineage>
</organism>
<feature type="non-terminal residue" evidence="1">
    <location>
        <position position="216"/>
    </location>
</feature>
<comment type="caution">
    <text evidence="1">The sequence shown here is derived from an EMBL/GenBank/DDBJ whole genome shotgun (WGS) entry which is preliminary data.</text>
</comment>
<dbReference type="EMBL" id="JBHSHD010000009">
    <property type="protein sequence ID" value="MFC4821123.1"/>
    <property type="molecule type" value="Genomic_DNA"/>
</dbReference>
<sequence length="216" mass="21165">AGNTGDGNVDFAANEVVGTIGDLSGGQLDGSWMIRATGTDGGSGGACTGPVVNWLTATPSAGSVNGGANVNVTIKADPAAGSLAAGSYTGELCITTNDPTQALIAIPVSLTVTAAPVEACSGGADQIFCDGFDGEETGDPNVVTGDVNQPVTGDGDGSAFDFALGDFHPYNGGITADDINLYTLGLPAINVYWYGDAVPAEFAEVVGGVVGTPGGT</sequence>
<evidence type="ECO:0008006" key="3">
    <source>
        <dbReference type="Google" id="ProtNLM"/>
    </source>
</evidence>
<dbReference type="Proteomes" id="UP001595886">
    <property type="component" value="Unassembled WGS sequence"/>
</dbReference>
<evidence type="ECO:0000313" key="1">
    <source>
        <dbReference type="EMBL" id="MFC4821123.1"/>
    </source>
</evidence>
<feature type="non-terminal residue" evidence="1">
    <location>
        <position position="1"/>
    </location>
</feature>
<keyword evidence="2" id="KW-1185">Reference proteome</keyword>
<gene>
    <name evidence="1" type="ORF">ACFO6Q_12360</name>
</gene>
<name>A0ABV9QUU2_9GAMM</name>
<dbReference type="Gene3D" id="2.60.40.10">
    <property type="entry name" value="Immunoglobulins"/>
    <property type="match status" value="1"/>
</dbReference>
<protein>
    <recommendedName>
        <fullName evidence="3">P/Homo B domain-containing protein</fullName>
    </recommendedName>
</protein>
<accession>A0ABV9QUU2</accession>
<reference evidence="2" key="1">
    <citation type="journal article" date="2019" name="Int. J. Syst. Evol. Microbiol.">
        <title>The Global Catalogue of Microorganisms (GCM) 10K type strain sequencing project: providing services to taxonomists for standard genome sequencing and annotation.</title>
        <authorList>
            <consortium name="The Broad Institute Genomics Platform"/>
            <consortium name="The Broad Institute Genome Sequencing Center for Infectious Disease"/>
            <person name="Wu L."/>
            <person name="Ma J."/>
        </authorList>
    </citation>
    <scope>NUCLEOTIDE SEQUENCE [LARGE SCALE GENOMIC DNA]</scope>
    <source>
        <strain evidence="2">CCUG 30340</strain>
    </source>
</reference>
<evidence type="ECO:0000313" key="2">
    <source>
        <dbReference type="Proteomes" id="UP001595886"/>
    </source>
</evidence>